<organism evidence="4 5">
    <name type="scientific">Paenibacillus qinlingensis</name>
    <dbReference type="NCBI Taxonomy" id="1837343"/>
    <lineage>
        <taxon>Bacteria</taxon>
        <taxon>Bacillati</taxon>
        <taxon>Bacillota</taxon>
        <taxon>Bacilli</taxon>
        <taxon>Bacillales</taxon>
        <taxon>Paenibacillaceae</taxon>
        <taxon>Paenibacillus</taxon>
    </lineage>
</organism>
<evidence type="ECO:0000313" key="4">
    <source>
        <dbReference type="EMBL" id="MDR6550263.1"/>
    </source>
</evidence>
<keyword evidence="1" id="KW-1133">Transmembrane helix</keyword>
<dbReference type="InterPro" id="IPR025436">
    <property type="entry name" value="DUF4179"/>
</dbReference>
<evidence type="ECO:0000313" key="5">
    <source>
        <dbReference type="Proteomes" id="UP001267290"/>
    </source>
</evidence>
<gene>
    <name evidence="4" type="ORF">J2736_001446</name>
</gene>
<sequence>MLKPENGLEELLQEEGAKLQTIAIPSQLDEVIRQGMVVSKRRNRQRAGRRYATAASMLIAGMFLLGMVRVSPAFASLVAGLPGLSGIVTLVAGDKGLQGAVRSEFVQPVDASDSHDGVTFTVQGIIADDTRLNVFFTMNMPSAVDTIPYDHLRVYDADTGEDLPVGIGFGYAATGAHGKPRQEFLDRMDITLSAGQKMPDRVGVSFMLMPFENQTWNAVIPIDKARFKGLKETIPLGQTVTVDGQRVLFKEATINPTSIQVEVAFDASNSMKLFGINDLRIVTDTGEELRNQGWFGKQDGGQTLQFESAFFSKPKHLVLKGSRIMALDKSKLEMQLDLDEQRIVQAPDDKVRIVTIDKVNDDHYSLVLGVQSDLDRDHYGFTILNGEVHDAKGTEFQWGSYRTTSTSTNEGGMESMISSQLILDKPYTNPFTFEITNYPSWIEQPFEIKLK</sequence>
<feature type="transmembrane region" description="Helical" evidence="1">
    <location>
        <begin position="51"/>
        <end position="68"/>
    </location>
</feature>
<reference evidence="4 5" key="1">
    <citation type="submission" date="2023-07" db="EMBL/GenBank/DDBJ databases">
        <title>Sorghum-associated microbial communities from plants grown in Nebraska, USA.</title>
        <authorList>
            <person name="Schachtman D."/>
        </authorList>
    </citation>
    <scope>NUCLEOTIDE SEQUENCE [LARGE SCALE GENOMIC DNA]</scope>
    <source>
        <strain evidence="4 5">CC258</strain>
    </source>
</reference>
<dbReference type="Pfam" id="PF18705">
    <property type="entry name" value="DUF5643"/>
    <property type="match status" value="1"/>
</dbReference>
<keyword evidence="1" id="KW-0472">Membrane</keyword>
<dbReference type="RefSeq" id="WP_310224779.1">
    <property type="nucleotide sequence ID" value="NZ_JAVDSB010000001.1"/>
</dbReference>
<dbReference type="Pfam" id="PF13786">
    <property type="entry name" value="DUF4179"/>
    <property type="match status" value="1"/>
</dbReference>
<evidence type="ECO:0008006" key="6">
    <source>
        <dbReference type="Google" id="ProtNLM"/>
    </source>
</evidence>
<dbReference type="InterPro" id="IPR040680">
    <property type="entry name" value="DUF5643"/>
</dbReference>
<evidence type="ECO:0000259" key="3">
    <source>
        <dbReference type="Pfam" id="PF18705"/>
    </source>
</evidence>
<keyword evidence="5" id="KW-1185">Reference proteome</keyword>
<evidence type="ECO:0000259" key="2">
    <source>
        <dbReference type="Pfam" id="PF13786"/>
    </source>
</evidence>
<evidence type="ECO:0000256" key="1">
    <source>
        <dbReference type="SAM" id="Phobius"/>
    </source>
</evidence>
<dbReference type="EMBL" id="JAVDSB010000001">
    <property type="protein sequence ID" value="MDR6550263.1"/>
    <property type="molecule type" value="Genomic_DNA"/>
</dbReference>
<accession>A0ABU1NS08</accession>
<feature type="domain" description="DUF4179" evidence="2">
    <location>
        <begin position="44"/>
        <end position="138"/>
    </location>
</feature>
<keyword evidence="1" id="KW-0812">Transmembrane</keyword>
<proteinExistence type="predicted"/>
<protein>
    <recommendedName>
        <fullName evidence="6">DUF4179 domain-containing protein</fullName>
    </recommendedName>
</protein>
<feature type="domain" description="DUF5643" evidence="3">
    <location>
        <begin position="232"/>
        <end position="335"/>
    </location>
</feature>
<comment type="caution">
    <text evidence="4">The sequence shown here is derived from an EMBL/GenBank/DDBJ whole genome shotgun (WGS) entry which is preliminary data.</text>
</comment>
<name>A0ABU1NS08_9BACL</name>
<dbReference type="Proteomes" id="UP001267290">
    <property type="component" value="Unassembled WGS sequence"/>
</dbReference>